<evidence type="ECO:0000313" key="9">
    <source>
        <dbReference type="EMBL" id="MFC4249099.1"/>
    </source>
</evidence>
<comment type="caution">
    <text evidence="6">Lacks conserved residue(s) required for the propagation of feature annotation.</text>
</comment>
<dbReference type="Pfam" id="PF21011">
    <property type="entry name" value="CetZ_C"/>
    <property type="match status" value="1"/>
</dbReference>
<dbReference type="PANTHER" id="PTHR30314:SF10">
    <property type="entry name" value="TUBULIN-LIKE PROTEIN CETZ"/>
    <property type="match status" value="1"/>
</dbReference>
<comment type="subcellular location">
    <subcellularLocation>
        <location evidence="6">Cytoplasm</location>
    </subcellularLocation>
</comment>
<dbReference type="InterPro" id="IPR036525">
    <property type="entry name" value="Tubulin/FtsZ_GTPase_sf"/>
</dbReference>
<comment type="similarity">
    <text evidence="1 6">Belongs to the CetZ family.</text>
</comment>
<evidence type="ECO:0000256" key="4">
    <source>
        <dbReference type="ARBA" id="ARBA00022960"/>
    </source>
</evidence>
<dbReference type="RefSeq" id="WP_246969834.1">
    <property type="nucleotide sequence ID" value="NZ_CP095397.1"/>
</dbReference>
<dbReference type="Proteomes" id="UP001595821">
    <property type="component" value="Unassembled WGS sequence"/>
</dbReference>
<dbReference type="InterPro" id="IPR032907">
    <property type="entry name" value="CetZ"/>
</dbReference>
<organism evidence="9 10">
    <name type="scientific">Natribaculum luteum</name>
    <dbReference type="NCBI Taxonomy" id="1586232"/>
    <lineage>
        <taxon>Archaea</taxon>
        <taxon>Methanobacteriati</taxon>
        <taxon>Methanobacteriota</taxon>
        <taxon>Stenosarchaea group</taxon>
        <taxon>Halobacteria</taxon>
        <taxon>Halobacteriales</taxon>
        <taxon>Natrialbaceae</taxon>
        <taxon>Natribaculum</taxon>
    </lineage>
</organism>
<dbReference type="InterPro" id="IPR003008">
    <property type="entry name" value="Tubulin_FtsZ_GTPase"/>
</dbReference>
<keyword evidence="2 6" id="KW-0963">Cytoplasm</keyword>
<dbReference type="SUPFAM" id="SSF52490">
    <property type="entry name" value="Tubulin nucleotide-binding domain-like"/>
    <property type="match status" value="1"/>
</dbReference>
<evidence type="ECO:0000256" key="1">
    <source>
        <dbReference type="ARBA" id="ARBA00006877"/>
    </source>
</evidence>
<feature type="binding site" evidence="6">
    <location>
        <begin position="104"/>
        <end position="106"/>
    </location>
    <ligand>
        <name>GTP</name>
        <dbReference type="ChEBI" id="CHEBI:37565"/>
    </ligand>
</feature>
<protein>
    <recommendedName>
        <fullName evidence="6">Tubulin-like protein CetZ</fullName>
    </recommendedName>
</protein>
<dbReference type="Gene3D" id="3.40.50.1440">
    <property type="entry name" value="Tubulin/FtsZ, GTPase domain"/>
    <property type="match status" value="1"/>
</dbReference>
<feature type="domain" description="Tubulin/FtsZ GTPase" evidence="8">
    <location>
        <begin position="2"/>
        <end position="220"/>
    </location>
</feature>
<evidence type="ECO:0000256" key="7">
    <source>
        <dbReference type="SAM" id="MobiDB-lite"/>
    </source>
</evidence>
<evidence type="ECO:0000256" key="3">
    <source>
        <dbReference type="ARBA" id="ARBA00022741"/>
    </source>
</evidence>
<proteinExistence type="inferred from homology"/>
<dbReference type="GO" id="GO:0051301">
    <property type="term" value="P:cell division"/>
    <property type="evidence" value="ECO:0007669"/>
    <property type="project" value="UniProtKB-KW"/>
</dbReference>
<dbReference type="HAMAP" id="MF_01946">
    <property type="entry name" value="CetZ"/>
    <property type="match status" value="1"/>
</dbReference>
<dbReference type="EMBL" id="JBHSDJ010000130">
    <property type="protein sequence ID" value="MFC4249099.1"/>
    <property type="molecule type" value="Genomic_DNA"/>
</dbReference>
<dbReference type="InterPro" id="IPR045061">
    <property type="entry name" value="FtsZ/CetZ"/>
</dbReference>
<dbReference type="GO" id="GO:0005525">
    <property type="term" value="F:GTP binding"/>
    <property type="evidence" value="ECO:0007669"/>
    <property type="project" value="UniProtKB-UniRule"/>
</dbReference>
<evidence type="ECO:0000313" key="10">
    <source>
        <dbReference type="Proteomes" id="UP001595821"/>
    </source>
</evidence>
<feature type="binding site" evidence="6">
    <location>
        <position position="202"/>
    </location>
    <ligand>
        <name>GTP</name>
        <dbReference type="ChEBI" id="CHEBI:37565"/>
    </ligand>
</feature>
<dbReference type="InterPro" id="IPR048737">
    <property type="entry name" value="CetZ_C"/>
</dbReference>
<feature type="region of interest" description="Disordered" evidence="7">
    <location>
        <begin position="136"/>
        <end position="161"/>
    </location>
</feature>
<dbReference type="Gene3D" id="3.30.1330.20">
    <property type="entry name" value="Tubulin/FtsZ, C-terminal domain"/>
    <property type="match status" value="1"/>
</dbReference>
<name>A0ABD5P4Y6_9EURY</name>
<dbReference type="SMART" id="SM00864">
    <property type="entry name" value="Tubulin"/>
    <property type="match status" value="1"/>
</dbReference>
<evidence type="ECO:0000256" key="6">
    <source>
        <dbReference type="HAMAP-Rule" id="MF_01946"/>
    </source>
</evidence>
<keyword evidence="3 6" id="KW-0547">Nucleotide-binding</keyword>
<keyword evidence="5 6" id="KW-0342">GTP-binding</keyword>
<dbReference type="AlphaFoldDB" id="A0ABD5P4Y6"/>
<dbReference type="PANTHER" id="PTHR30314">
    <property type="entry name" value="CELL DIVISION PROTEIN FTSZ-RELATED"/>
    <property type="match status" value="1"/>
</dbReference>
<dbReference type="GO" id="GO:0008360">
    <property type="term" value="P:regulation of cell shape"/>
    <property type="evidence" value="ECO:0007669"/>
    <property type="project" value="UniProtKB-UniRule"/>
</dbReference>
<keyword evidence="9" id="KW-0132">Cell division</keyword>
<evidence type="ECO:0000256" key="5">
    <source>
        <dbReference type="ARBA" id="ARBA00023134"/>
    </source>
</evidence>
<sequence length="384" mass="40380">MQLEVIGVGGAGCRIVDAIYSDTWDGSAVEAFAFDTDSKSLRECTAIPADHRYQYADRDGGLYGDLGRGVELGKQYAEELSNKLVRGQPSLADAFLVVVGLGGATGGGAAPALVRELQILYDAPVYVLATLPATDTDSDPSAPLATDESREFDSSESPSPVMANATRTLELLDGLATAVICFDNAAWLRTGESLAEGRTRLNQALATHVATLFTIVGDDGEATAETAIDTNDLERILGAETDVVTLGFAEQHVETDGDDETDVGSRLKARLFSSKSSDEPSVDRTTAIRAVETAIRKAAHGKHTLEREPENADRALLVVGGPPAWLNRQAIADGRRDLESTIGSTQVLGGDAPRPDDDAVFALVVLAGVGPIARLEELVAVGSS</sequence>
<feature type="binding site" evidence="6">
    <location>
        <position position="184"/>
    </location>
    <ligand>
        <name>GTP</name>
        <dbReference type="ChEBI" id="CHEBI:37565"/>
    </ligand>
</feature>
<accession>A0ABD5P4Y6</accession>
<dbReference type="GO" id="GO:0005737">
    <property type="term" value="C:cytoplasm"/>
    <property type="evidence" value="ECO:0007669"/>
    <property type="project" value="UniProtKB-SubCell"/>
</dbReference>
<keyword evidence="4 6" id="KW-0133">Cell shape</keyword>
<comment type="caution">
    <text evidence="9">The sequence shown here is derived from an EMBL/GenBank/DDBJ whole genome shotgun (WGS) entry which is preliminary data.</text>
</comment>
<dbReference type="GeneID" id="71855490"/>
<gene>
    <name evidence="6" type="primary">cetZ</name>
    <name evidence="9" type="ORF">ACFOZ7_19570</name>
</gene>
<reference evidence="9 10" key="1">
    <citation type="journal article" date="2014" name="Int. J. Syst. Evol. Microbiol.">
        <title>Complete genome sequence of Corynebacterium casei LMG S-19264T (=DSM 44701T), isolated from a smear-ripened cheese.</title>
        <authorList>
            <consortium name="US DOE Joint Genome Institute (JGI-PGF)"/>
            <person name="Walter F."/>
            <person name="Albersmeier A."/>
            <person name="Kalinowski J."/>
            <person name="Ruckert C."/>
        </authorList>
    </citation>
    <scope>NUCLEOTIDE SEQUENCE [LARGE SCALE GENOMIC DNA]</scope>
    <source>
        <strain evidence="9 10">IBRC-M 10912</strain>
    </source>
</reference>
<evidence type="ECO:0000259" key="8">
    <source>
        <dbReference type="SMART" id="SM00864"/>
    </source>
</evidence>
<dbReference type="Pfam" id="PF00091">
    <property type="entry name" value="Tubulin"/>
    <property type="match status" value="1"/>
</dbReference>
<keyword evidence="9" id="KW-0131">Cell cycle</keyword>
<dbReference type="InterPro" id="IPR037103">
    <property type="entry name" value="Tubulin/FtsZ-like_C"/>
</dbReference>
<comment type="function">
    <text evidence="6">Involved in cell shape control.</text>
</comment>
<evidence type="ECO:0000256" key="2">
    <source>
        <dbReference type="ARBA" id="ARBA00022490"/>
    </source>
</evidence>